<dbReference type="InterPro" id="IPR031161">
    <property type="entry name" value="Peptidase_M60_dom"/>
</dbReference>
<proteinExistence type="predicted"/>
<dbReference type="Pfam" id="PF00754">
    <property type="entry name" value="F5_F8_type_C"/>
    <property type="match status" value="1"/>
</dbReference>
<dbReference type="PROSITE" id="PS51723">
    <property type="entry name" value="PEPTIDASE_M60"/>
    <property type="match status" value="1"/>
</dbReference>
<dbReference type="InterPro" id="IPR008979">
    <property type="entry name" value="Galactose-bd-like_sf"/>
</dbReference>
<dbReference type="Gene3D" id="3.40.390.80">
    <property type="entry name" value="Peptidase M60, enhancin-like domain 2"/>
    <property type="match status" value="1"/>
</dbReference>
<comment type="caution">
    <text evidence="2">The sequence shown here is derived from an EMBL/GenBank/DDBJ whole genome shotgun (WGS) entry which is preliminary data.</text>
</comment>
<dbReference type="SUPFAM" id="SSF49785">
    <property type="entry name" value="Galactose-binding domain-like"/>
    <property type="match status" value="1"/>
</dbReference>
<keyword evidence="3" id="KW-1185">Reference proteome</keyword>
<dbReference type="Gene3D" id="1.10.390.30">
    <property type="entry name" value="Peptidase M60, enhancin-like domain 3"/>
    <property type="match status" value="1"/>
</dbReference>
<accession>A0ABR2KD59</accession>
<evidence type="ECO:0000313" key="3">
    <source>
        <dbReference type="Proteomes" id="UP001470230"/>
    </source>
</evidence>
<dbReference type="SMART" id="SM01276">
    <property type="entry name" value="M60-like"/>
    <property type="match status" value="1"/>
</dbReference>
<organism evidence="2 3">
    <name type="scientific">Tritrichomonas musculus</name>
    <dbReference type="NCBI Taxonomy" id="1915356"/>
    <lineage>
        <taxon>Eukaryota</taxon>
        <taxon>Metamonada</taxon>
        <taxon>Parabasalia</taxon>
        <taxon>Tritrichomonadida</taxon>
        <taxon>Tritrichomonadidae</taxon>
        <taxon>Tritrichomonas</taxon>
    </lineage>
</organism>
<sequence>MDFSSSIRPDIQVPVWKGSTSSFQPGGEIEKSFDGDMKTMYHSNWNNKGENYFPITLTYQFKDADKIDYLVYYPRQTGYNGHFKEVEVQYTTKENTNFTKFGDFDFKGNGSPSRVSFNGGLINPTSIRFIVKSGAGDGQGFASCAQMQFYCYSQQDKDFEIFKDPLLTQLRDDVTRQTIESCTNPLARYLGEHLLDGTYSTKYRVNSFKPIYSPSRLGQILHIGNGYSRYQHVTGIVFDPGTHIVLVHGLKSGSSVGLRVAKLYAPDQEKSNQWGLQCETISLGEGFNVIQKVDNWSGLVYVDYYFDDPSKENEIQIHFFNAKVNGYFDLTKQVTNSDWDNFLNDAIYPIIDAVGHFSHLAYPVDALKKFASGKGVDLVTVYDELVSKQHEIIGLKKYKKVPQNKIFARVNYAYYMFRDGDGVAFKYDTMKRVADPLNMRNKDEDACWGFSHEVGHVHQLAPYLSWGGLGETSNNICSRYCTQSFGYKNRLLSAFSMSIEKLRGNKMAGEKSQIREKGEMTDTKIYSIEENEDLALSYLEVDVFERLVPFWRLHCYFVKNGYPDFYPDLYEVMRSAESRHPELASLNRNENVVPFQLNFIKEASLLSHLNLYPYFEAYGFFRLLTLKYDDYATFTYKMTREMRDKFRDELDALVADGTLKKLSQKEVDEMVNVDE</sequence>
<protein>
    <recommendedName>
        <fullName evidence="1">Peptidase M60 domain-containing protein</fullName>
    </recommendedName>
</protein>
<dbReference type="Pfam" id="PF13402">
    <property type="entry name" value="Peptidase_M60"/>
    <property type="match status" value="1"/>
</dbReference>
<dbReference type="EMBL" id="JAPFFF010000005">
    <property type="protein sequence ID" value="KAK8889060.1"/>
    <property type="molecule type" value="Genomic_DNA"/>
</dbReference>
<dbReference type="Gene3D" id="2.60.120.260">
    <property type="entry name" value="Galactose-binding domain-like"/>
    <property type="match status" value="1"/>
</dbReference>
<name>A0ABR2KD59_9EUKA</name>
<dbReference type="InterPro" id="IPR042279">
    <property type="entry name" value="Pep_M60_3"/>
</dbReference>
<dbReference type="InterPro" id="IPR000421">
    <property type="entry name" value="FA58C"/>
</dbReference>
<reference evidence="2 3" key="1">
    <citation type="submission" date="2024-04" db="EMBL/GenBank/DDBJ databases">
        <title>Tritrichomonas musculus Genome.</title>
        <authorList>
            <person name="Alves-Ferreira E."/>
            <person name="Grigg M."/>
            <person name="Lorenzi H."/>
            <person name="Galac M."/>
        </authorList>
    </citation>
    <scope>NUCLEOTIDE SEQUENCE [LARGE SCALE GENOMIC DNA]</scope>
    <source>
        <strain evidence="2 3">EAF2021</strain>
    </source>
</reference>
<dbReference type="Proteomes" id="UP001470230">
    <property type="component" value="Unassembled WGS sequence"/>
</dbReference>
<evidence type="ECO:0000313" key="2">
    <source>
        <dbReference type="EMBL" id="KAK8889060.1"/>
    </source>
</evidence>
<feature type="domain" description="Peptidase M60" evidence="1">
    <location>
        <begin position="229"/>
        <end position="558"/>
    </location>
</feature>
<evidence type="ECO:0000259" key="1">
    <source>
        <dbReference type="PROSITE" id="PS51723"/>
    </source>
</evidence>
<gene>
    <name evidence="2" type="ORF">M9Y10_033803</name>
</gene>